<dbReference type="PROSITE" id="PS50294">
    <property type="entry name" value="WD_REPEATS_REGION"/>
    <property type="match status" value="2"/>
</dbReference>
<keyword evidence="2" id="KW-0677">Repeat</keyword>
<dbReference type="PRINTS" id="PR00320">
    <property type="entry name" value="GPROTEINBRPT"/>
</dbReference>
<dbReference type="SMART" id="SM00320">
    <property type="entry name" value="WD40"/>
    <property type="match status" value="5"/>
</dbReference>
<dbReference type="InterPro" id="IPR036047">
    <property type="entry name" value="F-box-like_dom_sf"/>
</dbReference>
<dbReference type="InterPro" id="IPR001680">
    <property type="entry name" value="WD40_rpt"/>
</dbReference>
<evidence type="ECO:0000256" key="3">
    <source>
        <dbReference type="PROSITE-ProRule" id="PRU00221"/>
    </source>
</evidence>
<dbReference type="EMBL" id="OZ019897">
    <property type="protein sequence ID" value="CAK9226692.1"/>
    <property type="molecule type" value="Genomic_DNA"/>
</dbReference>
<dbReference type="Proteomes" id="UP001497512">
    <property type="component" value="Chromosome 5"/>
</dbReference>
<dbReference type="Gene3D" id="2.130.10.10">
    <property type="entry name" value="YVTN repeat-like/Quinoprotein amine dehydrogenase"/>
    <property type="match status" value="3"/>
</dbReference>
<dbReference type="InterPro" id="IPR053299">
    <property type="entry name" value="ASTRA_WD_repeat"/>
</dbReference>
<dbReference type="PROSITE" id="PS50082">
    <property type="entry name" value="WD_REPEATS_2"/>
    <property type="match status" value="3"/>
</dbReference>
<keyword evidence="5" id="KW-1185">Reference proteome</keyword>
<name>A0ABP0UPL1_9BRYO</name>
<evidence type="ECO:0000256" key="2">
    <source>
        <dbReference type="ARBA" id="ARBA00022737"/>
    </source>
</evidence>
<keyword evidence="1 3" id="KW-0853">WD repeat</keyword>
<dbReference type="InterPro" id="IPR015943">
    <property type="entry name" value="WD40/YVTN_repeat-like_dom_sf"/>
</dbReference>
<evidence type="ECO:0000313" key="5">
    <source>
        <dbReference type="Proteomes" id="UP001497512"/>
    </source>
</evidence>
<evidence type="ECO:0000313" key="4">
    <source>
        <dbReference type="EMBL" id="CAK9226692.1"/>
    </source>
</evidence>
<evidence type="ECO:0000256" key="1">
    <source>
        <dbReference type="ARBA" id="ARBA00022574"/>
    </source>
</evidence>
<accession>A0ABP0UPL1</accession>
<dbReference type="InterPro" id="IPR019775">
    <property type="entry name" value="WD40_repeat_CS"/>
</dbReference>
<protein>
    <submittedName>
        <fullName evidence="4">Uncharacterized protein</fullName>
    </submittedName>
</protein>
<dbReference type="SUPFAM" id="SSF81383">
    <property type="entry name" value="F-box domain"/>
    <property type="match status" value="1"/>
</dbReference>
<dbReference type="PANTHER" id="PTHR44156">
    <property type="entry name" value="SUPERNUMERARY LIMBS, ISOFORM B-RELATED"/>
    <property type="match status" value="1"/>
</dbReference>
<feature type="non-terminal residue" evidence="4">
    <location>
        <position position="1"/>
    </location>
</feature>
<dbReference type="InterPro" id="IPR036322">
    <property type="entry name" value="WD40_repeat_dom_sf"/>
</dbReference>
<gene>
    <name evidence="4" type="ORF">CSSPTR1EN2_LOCUS18366</name>
</gene>
<dbReference type="PROSITE" id="PS00678">
    <property type="entry name" value="WD_REPEATS_1"/>
    <property type="match status" value="2"/>
</dbReference>
<feature type="repeat" description="WD" evidence="3">
    <location>
        <begin position="380"/>
        <end position="420"/>
    </location>
</feature>
<feature type="repeat" description="WD" evidence="3">
    <location>
        <begin position="334"/>
        <end position="375"/>
    </location>
</feature>
<dbReference type="Pfam" id="PF00400">
    <property type="entry name" value="WD40"/>
    <property type="match status" value="4"/>
</dbReference>
<dbReference type="InterPro" id="IPR020472">
    <property type="entry name" value="WD40_PAC1"/>
</dbReference>
<feature type="repeat" description="WD" evidence="3">
    <location>
        <begin position="245"/>
        <end position="279"/>
    </location>
</feature>
<proteinExistence type="predicted"/>
<organism evidence="4 5">
    <name type="scientific">Sphagnum troendelagicum</name>
    <dbReference type="NCBI Taxonomy" id="128251"/>
    <lineage>
        <taxon>Eukaryota</taxon>
        <taxon>Viridiplantae</taxon>
        <taxon>Streptophyta</taxon>
        <taxon>Embryophyta</taxon>
        <taxon>Bryophyta</taxon>
        <taxon>Sphagnophytina</taxon>
        <taxon>Sphagnopsida</taxon>
        <taxon>Sphagnales</taxon>
        <taxon>Sphagnaceae</taxon>
        <taxon>Sphagnum</taxon>
    </lineage>
</organism>
<sequence>GDLRVTDVDMDSLVLCASNLDLHDLVNMAMTCHRFRDAAYSDTVWEIQKRWPPKQMCNGGTFQYSGGRDAYVARHTFSQQLRYTDPTDAHLHLLPMPINHLLLDNDTVTIAQGPIITVWKVGPTAEGHMEAPSVTHALRDHNARITCMRLVPVAALGAMRNFLGGASNFLITSSCDHTIRIWGKGRSLRTLRGHQGPVQILADKLVGKEGSLPVLASGGSDCTVRLWGLTSSGGNRGHSPLLATLHGHEQPIKELAVARHNPNLLVSAAKDTKIRVWDVAATSSGAAGACVGSTRGFFEGVPVGLKTGDSLCYIGSGSSVKAVDLRTLRTVATAAFHESGILTFALSPSGVGICTGGLDRTAKLWDLRKSEECPEPWAVLGNHMGPVHCVHYDLYKVISGGPSDREVHVWNAETGDEISTLDCAVAASSSVNVGVSALVANGGKFVTGTCGEDPGVVRLQDFSNCVNPLVECDTEVSNKHSSTSKFWESVFNTML</sequence>
<dbReference type="SUPFAM" id="SSF50978">
    <property type="entry name" value="WD40 repeat-like"/>
    <property type="match status" value="1"/>
</dbReference>
<reference evidence="4" key="1">
    <citation type="submission" date="2024-02" db="EMBL/GenBank/DDBJ databases">
        <authorList>
            <consortium name="ELIXIR-Norway"/>
            <consortium name="Elixir Norway"/>
        </authorList>
    </citation>
    <scope>NUCLEOTIDE SEQUENCE</scope>
</reference>